<evidence type="ECO:0000256" key="1">
    <source>
        <dbReference type="SAM" id="SignalP"/>
    </source>
</evidence>
<accession>A0A975C3W1</accession>
<gene>
    <name evidence="2" type="ORF">IFJ75_03425</name>
</gene>
<feature type="signal peptide" evidence="1">
    <location>
        <begin position="1"/>
        <end position="25"/>
    </location>
</feature>
<name>A0A975C3W1_9CAUL</name>
<evidence type="ECO:0000313" key="3">
    <source>
        <dbReference type="Proteomes" id="UP000663918"/>
    </source>
</evidence>
<reference evidence="2" key="1">
    <citation type="submission" date="2020-09" db="EMBL/GenBank/DDBJ databases">
        <title>Brevundimonas sp. LVF2 isolated from a puddle in Goettingen, Germany.</title>
        <authorList>
            <person name="Friedrich I."/>
            <person name="Klassen A."/>
            <person name="Hannes N."/>
            <person name="Schneider D."/>
            <person name="Hertel R."/>
            <person name="Daniel R."/>
        </authorList>
    </citation>
    <scope>NUCLEOTIDE SEQUENCE</scope>
    <source>
        <strain evidence="2">LVF2</strain>
    </source>
</reference>
<dbReference type="AlphaFoldDB" id="A0A975C3W1"/>
<dbReference type="Proteomes" id="UP000663918">
    <property type="component" value="Chromosome"/>
</dbReference>
<proteinExistence type="predicted"/>
<keyword evidence="3" id="KW-1185">Reference proteome</keyword>
<protein>
    <recommendedName>
        <fullName evidence="4">Fimbrial biogenesis outer membrane usher protein</fullName>
    </recommendedName>
</protein>
<dbReference type="RefSeq" id="WP_207871277.1">
    <property type="nucleotide sequence ID" value="NZ_CP062222.1"/>
</dbReference>
<evidence type="ECO:0000313" key="2">
    <source>
        <dbReference type="EMBL" id="QTC91984.1"/>
    </source>
</evidence>
<sequence length="908" mass="96845">MISARPATAVALTVLAAGVAAPALAQSSSQSVVTNLVVAAEPVPFNADDLLFMEVQADGYQLAETMNVYGSRAGVYVPLGEFARVLDFAIGVFPAQRRAEGWIGSRDRKLTIDLNTGVAIVNGKAIAFAPGQAAIFDNDLYVRADLAEQLFPVKLRADINAQTLTVSPTEPLPFQQRLAREARAAGLNHPQAILRVQEAPAPYGLFTPPAFDVNLGGQVARDGVDQSQSFDVRMAGDLLYAGFQGFLGSDQNGEPAAARVLFERKDPDGHALGRFGATRAGLGDVFTPSMSLGAGSYGGRGLVYSTAPLETVDLATPLNLRGELPIGEEVELYVNEVLQAARSTPDQGRYEFLDVPLTFGLNTIRLVFYGPQGQTREEVRRINFGSGQIEPGKFVMRLAAIQQDRSVFEIQSDPTPDDSQGEARLEALFDYGISTAFTISGGLARYAPAGFDERTVGLAGVRGSIWGVAAQLDAAHDSQGGSAAMLGLAARPFGVSIVGRHAEYRDGFVDETRQVGATQDSLLRRATDLRADMQWRMRDTFSLPLSLDLRRLERIDGTGETNAEFRTSAPVDRYYLSTSLAWQDVTTLTTRQKLLIGAADIATLVAARAQFRGGLTYTLSPRTELDSAYMTADIQISERRTLRLSAVQSLGEQDATTLQAAAFWRARRFDIALTSAWETRSGEWQVGLQMGFGFAFDFARGRYDVVRPGVSAGGSMAVNAFVDANGDGHRQPDEKGVSKIVVQTPAGAAVTGADGRVFVSGLGDGAAASMRVNLEGIDDPFLLGQADVIRTVPRPGRTARVELPLQQSGEVEMTVMLRRDGQDRPLAAVNLQLVPEAGGAPIPARSDHAGIVFVEDVPPGRYRVQLDPQQAADLGMTLVAAPAAVLPADGGFVRAGAVVVSIVQGGAA</sequence>
<dbReference type="KEGG" id="bgoe:IFJ75_03425"/>
<keyword evidence="1" id="KW-0732">Signal</keyword>
<organism evidence="2 3">
    <name type="scientific">Brevundimonas goettingensis</name>
    <dbReference type="NCBI Taxonomy" id="2774190"/>
    <lineage>
        <taxon>Bacteria</taxon>
        <taxon>Pseudomonadati</taxon>
        <taxon>Pseudomonadota</taxon>
        <taxon>Alphaproteobacteria</taxon>
        <taxon>Caulobacterales</taxon>
        <taxon>Caulobacteraceae</taxon>
        <taxon>Brevundimonas</taxon>
    </lineage>
</organism>
<feature type="chain" id="PRO_5037700450" description="Fimbrial biogenesis outer membrane usher protein" evidence="1">
    <location>
        <begin position="26"/>
        <end position="908"/>
    </location>
</feature>
<dbReference type="EMBL" id="CP062222">
    <property type="protein sequence ID" value="QTC91984.1"/>
    <property type="molecule type" value="Genomic_DNA"/>
</dbReference>
<evidence type="ECO:0008006" key="4">
    <source>
        <dbReference type="Google" id="ProtNLM"/>
    </source>
</evidence>